<dbReference type="STRING" id="121821.GCA_001870675_02369"/>
<dbReference type="RefSeq" id="WP_071469033.1">
    <property type="nucleotide sequence ID" value="NZ_MEHT01000009.1"/>
</dbReference>
<keyword evidence="2" id="KW-0378">Hydrolase</keyword>
<dbReference type="AlphaFoldDB" id="A0A2W7QHW9"/>
<organism evidence="4 5">
    <name type="scientific">Roseinatronobacter thiooxidans</name>
    <dbReference type="NCBI Taxonomy" id="121821"/>
    <lineage>
        <taxon>Bacteria</taxon>
        <taxon>Pseudomonadati</taxon>
        <taxon>Pseudomonadota</taxon>
        <taxon>Alphaproteobacteria</taxon>
        <taxon>Rhodobacterales</taxon>
        <taxon>Paracoccaceae</taxon>
        <taxon>Roseinatronobacter</taxon>
    </lineage>
</organism>
<dbReference type="EMBL" id="QKZQ01000001">
    <property type="protein sequence ID" value="PZX48148.1"/>
    <property type="molecule type" value="Genomic_DNA"/>
</dbReference>
<sequence>MTRALHSDRRGPASGGKAKSAVIFVHGYGADGADLLGLADPLGPHLPDTAFYSPNAPEKCTGNPFGFQWFPIPWLDGSSEEQALAGLEAAAQDLNAFLDKVLADEGLTPDRLALVGFSQGTMMSLHIAPRRGDPLAGLVGFSGRLMVPERLEGEAVSPLPILLVHGDQDDVVPLASLSEAADALVAAGFETYSHISKGTAHGIAHDGLSLALSFLREKLPG</sequence>
<comment type="caution">
    <text evidence="4">The sequence shown here is derived from an EMBL/GenBank/DDBJ whole genome shotgun (WGS) entry which is preliminary data.</text>
</comment>
<dbReference type="PANTHER" id="PTHR10655">
    <property type="entry name" value="LYSOPHOSPHOLIPASE-RELATED"/>
    <property type="match status" value="1"/>
</dbReference>
<comment type="similarity">
    <text evidence="1">Belongs to the AB hydrolase superfamily. AB hydrolase 2 family.</text>
</comment>
<dbReference type="GO" id="GO:0016787">
    <property type="term" value="F:hydrolase activity"/>
    <property type="evidence" value="ECO:0007669"/>
    <property type="project" value="UniProtKB-KW"/>
</dbReference>
<accession>A0A2W7QHW9</accession>
<dbReference type="InterPro" id="IPR029058">
    <property type="entry name" value="AB_hydrolase_fold"/>
</dbReference>
<keyword evidence="5" id="KW-1185">Reference proteome</keyword>
<dbReference type="InterPro" id="IPR050565">
    <property type="entry name" value="LYPA1-2/EST-like"/>
</dbReference>
<feature type="domain" description="Phospholipase/carboxylesterase/thioesterase" evidence="3">
    <location>
        <begin position="15"/>
        <end position="216"/>
    </location>
</feature>
<dbReference type="Pfam" id="PF02230">
    <property type="entry name" value="Abhydrolase_2"/>
    <property type="match status" value="1"/>
</dbReference>
<dbReference type="Proteomes" id="UP000249364">
    <property type="component" value="Unassembled WGS sequence"/>
</dbReference>
<evidence type="ECO:0000313" key="5">
    <source>
        <dbReference type="Proteomes" id="UP000249364"/>
    </source>
</evidence>
<reference evidence="4 5" key="1">
    <citation type="submission" date="2018-06" db="EMBL/GenBank/DDBJ databases">
        <title>Genomic Encyclopedia of Archaeal and Bacterial Type Strains, Phase II (KMG-II): from individual species to whole genera.</title>
        <authorList>
            <person name="Goeker M."/>
        </authorList>
    </citation>
    <scope>NUCLEOTIDE SEQUENCE [LARGE SCALE GENOMIC DNA]</scope>
    <source>
        <strain evidence="4 5">DSM 13087</strain>
    </source>
</reference>
<dbReference type="OrthoDB" id="9801763at2"/>
<dbReference type="SUPFAM" id="SSF53474">
    <property type="entry name" value="alpha/beta-Hydrolases"/>
    <property type="match status" value="1"/>
</dbReference>
<name>A0A2W7QHW9_9RHOB</name>
<evidence type="ECO:0000259" key="3">
    <source>
        <dbReference type="Pfam" id="PF02230"/>
    </source>
</evidence>
<evidence type="ECO:0000256" key="2">
    <source>
        <dbReference type="ARBA" id="ARBA00022801"/>
    </source>
</evidence>
<gene>
    <name evidence="4" type="ORF">LY56_00296</name>
</gene>
<protein>
    <submittedName>
        <fullName evidence="4">Phospholipase/carboxylesterase</fullName>
    </submittedName>
</protein>
<dbReference type="PANTHER" id="PTHR10655:SF17">
    <property type="entry name" value="LYSOPHOSPHOLIPASE-LIKE PROTEIN 1"/>
    <property type="match status" value="1"/>
</dbReference>
<proteinExistence type="inferred from homology"/>
<dbReference type="InterPro" id="IPR003140">
    <property type="entry name" value="PLipase/COase/thioEstase"/>
</dbReference>
<dbReference type="Gene3D" id="3.40.50.1820">
    <property type="entry name" value="alpha/beta hydrolase"/>
    <property type="match status" value="1"/>
</dbReference>
<evidence type="ECO:0000313" key="4">
    <source>
        <dbReference type="EMBL" id="PZX48148.1"/>
    </source>
</evidence>
<evidence type="ECO:0000256" key="1">
    <source>
        <dbReference type="ARBA" id="ARBA00006499"/>
    </source>
</evidence>